<dbReference type="InterPro" id="IPR006311">
    <property type="entry name" value="TAT_signal"/>
</dbReference>
<accession>A0A482Y574</accession>
<gene>
    <name evidence="2" type="ORF">BDK88_4067</name>
</gene>
<dbReference type="SMART" id="SM00564">
    <property type="entry name" value="PQQ"/>
    <property type="match status" value="4"/>
</dbReference>
<protein>
    <submittedName>
        <fullName evidence="2">Outer membrane protein assembly factor BamB</fullName>
    </submittedName>
</protein>
<dbReference type="Pfam" id="PF13360">
    <property type="entry name" value="PQQ_2"/>
    <property type="match status" value="1"/>
</dbReference>
<reference evidence="2 3" key="1">
    <citation type="submission" date="2019-02" db="EMBL/GenBank/DDBJ databases">
        <title>Genomic Encyclopedia of Archaeal and Bacterial Type Strains, Phase II (KMG-II): from individual species to whole genera.</title>
        <authorList>
            <person name="Goeker M."/>
        </authorList>
    </citation>
    <scope>NUCLEOTIDE SEQUENCE [LARGE SCALE GENOMIC DNA]</scope>
    <source>
        <strain evidence="2 3">DSM 18328</strain>
    </source>
</reference>
<dbReference type="Gene3D" id="2.130.10.10">
    <property type="entry name" value="YVTN repeat-like/Quinoprotein amine dehydrogenase"/>
    <property type="match status" value="2"/>
</dbReference>
<dbReference type="InterPro" id="IPR015943">
    <property type="entry name" value="WD40/YVTN_repeat-like_dom_sf"/>
</dbReference>
<dbReference type="RefSeq" id="WP_165397014.1">
    <property type="nucleotide sequence ID" value="NZ_SHMP01000009.1"/>
</dbReference>
<evidence type="ECO:0000259" key="1">
    <source>
        <dbReference type="Pfam" id="PF13360"/>
    </source>
</evidence>
<dbReference type="SUPFAM" id="SSF50998">
    <property type="entry name" value="Quinoprotein alcohol dehydrogenase-like"/>
    <property type="match status" value="1"/>
</dbReference>
<comment type="caution">
    <text evidence="2">The sequence shown here is derived from an EMBL/GenBank/DDBJ whole genome shotgun (WGS) entry which is preliminary data.</text>
</comment>
<name>A0A482Y574_9EURY</name>
<evidence type="ECO:0000313" key="2">
    <source>
        <dbReference type="EMBL" id="RZV06111.1"/>
    </source>
</evidence>
<dbReference type="InterPro" id="IPR002372">
    <property type="entry name" value="PQQ_rpt_dom"/>
</dbReference>
<dbReference type="InterPro" id="IPR018391">
    <property type="entry name" value="PQQ_b-propeller_rpt"/>
</dbReference>
<evidence type="ECO:0000313" key="3">
    <source>
        <dbReference type="Proteomes" id="UP000291097"/>
    </source>
</evidence>
<dbReference type="AlphaFoldDB" id="A0A482Y574"/>
<dbReference type="PROSITE" id="PS51257">
    <property type="entry name" value="PROKAR_LIPOPROTEIN"/>
    <property type="match status" value="1"/>
</dbReference>
<dbReference type="EMBL" id="SHMP01000009">
    <property type="protein sequence ID" value="RZV06111.1"/>
    <property type="molecule type" value="Genomic_DNA"/>
</dbReference>
<dbReference type="PANTHER" id="PTHR34512">
    <property type="entry name" value="CELL SURFACE PROTEIN"/>
    <property type="match status" value="1"/>
</dbReference>
<proteinExistence type="predicted"/>
<organism evidence="2 3">
    <name type="scientific">Natrinema hispanicum</name>
    <dbReference type="NCBI Taxonomy" id="392421"/>
    <lineage>
        <taxon>Archaea</taxon>
        <taxon>Methanobacteriati</taxon>
        <taxon>Methanobacteriota</taxon>
        <taxon>Stenosarchaea group</taxon>
        <taxon>Halobacteria</taxon>
        <taxon>Halobacteriales</taxon>
        <taxon>Natrialbaceae</taxon>
        <taxon>Natrinema</taxon>
    </lineage>
</organism>
<feature type="domain" description="Pyrrolo-quinoline quinone repeat" evidence="1">
    <location>
        <begin position="64"/>
        <end position="190"/>
    </location>
</feature>
<dbReference type="PANTHER" id="PTHR34512:SF30">
    <property type="entry name" value="OUTER MEMBRANE PROTEIN ASSEMBLY FACTOR BAMB"/>
    <property type="match status" value="1"/>
</dbReference>
<dbReference type="Proteomes" id="UP000291097">
    <property type="component" value="Unassembled WGS sequence"/>
</dbReference>
<dbReference type="PROSITE" id="PS51318">
    <property type="entry name" value="TAT"/>
    <property type="match status" value="1"/>
</dbReference>
<dbReference type="InterPro" id="IPR011047">
    <property type="entry name" value="Quinoprotein_ADH-like_sf"/>
</dbReference>
<dbReference type="OrthoDB" id="145878at2157"/>
<sequence length="400" mass="41629">MPSRRRFLTTLGMTSIASLAGCIDFGEATYSPGTDADTEWPMPAYDRGFSAYNPDAAAPRDGVTERWSTAIPALPRRPVIAAGTVLVPTASGLVALDVGTGEERWRHGKADSRARTPVVHDGTAYVGLVDPPGLFALDVETGDQQWHIKNIGYDEAAPTFGVDYDHLYVGGVGEVSQIDPTTGKVTARTEVFGSVTALAHNTSLLVGTEGGEVYSFSVGDRGFSDQWRLKVVGSVRAIVTSDSDIYVATWGGPAYRLQGGLDAGSSRWEAERGAVGGLAAASRDVVGCDLSGLRTFDAHSGDVGWNREGEFTAAPAIAGDTVYIGGETEGEGGSGFVAAYALSGGRGIGSLRVGGKRWQFDVGSDRPVGQGIAVADGAVFACTEGLKGDTGPRVYALDPA</sequence>